<evidence type="ECO:0000313" key="4">
    <source>
        <dbReference type="Proteomes" id="UP000542742"/>
    </source>
</evidence>
<sequence>MRITVLAVGSRGDVVPYVGLGLRLEQAGHEVTVATHLLFEETVVEHGLRYAALPLDTYEELSQKGGIVAVNRSVAAQALPLGRAMADAARSADVLLLTPAGWIGGHVAEGLRLPSLGVYLQPMTPTREFPPATVTTRSLGPWGNRRAARAVLELGQLPYRDPVRALRAELGLPPVGHRTWLRHLDDWPICYGYSPHVVPQPADWPSSCTTVGYWWPAPTPSYTPPPALADFLASGPPPVYVGFGSMPARDSRALSALVVEAVREAGVRAVLGAGWAGLDASADDVLTVSEVPHEWLFPRTAVVVHHAGAGTTAAGLRAGVPAVPVPVMVDQPFWARRLVRLGVAPGAIPFRRLTAGRLAGALTAAVGDPRYRNNARELAAKLAVEDGAGEVMRALKQLA</sequence>
<feature type="domain" description="Glycosyltransferase family 28 N-terminal" evidence="1">
    <location>
        <begin position="3"/>
        <end position="73"/>
    </location>
</feature>
<evidence type="ECO:0000259" key="1">
    <source>
        <dbReference type="Pfam" id="PF03033"/>
    </source>
</evidence>
<evidence type="ECO:0000313" key="3">
    <source>
        <dbReference type="EMBL" id="MBB4690887.1"/>
    </source>
</evidence>
<dbReference type="CDD" id="cd03784">
    <property type="entry name" value="GT1_Gtf-like"/>
    <property type="match status" value="1"/>
</dbReference>
<dbReference type="Gene3D" id="3.40.50.2000">
    <property type="entry name" value="Glycogen Phosphorylase B"/>
    <property type="match status" value="2"/>
</dbReference>
<protein>
    <submittedName>
        <fullName evidence="3">UDP:flavonoid glycosyltransferase YjiC (YdhE family)</fullName>
    </submittedName>
</protein>
<accession>A0A7W7CLV1</accession>
<dbReference type="InterPro" id="IPR004276">
    <property type="entry name" value="GlycoTrans_28_N"/>
</dbReference>
<dbReference type="PANTHER" id="PTHR48050:SF13">
    <property type="entry name" value="STEROL 3-BETA-GLUCOSYLTRANSFERASE UGT80A2"/>
    <property type="match status" value="1"/>
</dbReference>
<dbReference type="InterPro" id="IPR002213">
    <property type="entry name" value="UDP_glucos_trans"/>
</dbReference>
<dbReference type="FunFam" id="3.40.50.2000:FF:000009">
    <property type="entry name" value="Sterol 3-beta-glucosyltransferase UGT80A2"/>
    <property type="match status" value="1"/>
</dbReference>
<dbReference type="GO" id="GO:0008194">
    <property type="term" value="F:UDP-glycosyltransferase activity"/>
    <property type="evidence" value="ECO:0007669"/>
    <property type="project" value="InterPro"/>
</dbReference>
<dbReference type="InterPro" id="IPR050426">
    <property type="entry name" value="Glycosyltransferase_28"/>
</dbReference>
<reference evidence="3 4" key="1">
    <citation type="submission" date="2020-08" db="EMBL/GenBank/DDBJ databases">
        <title>Sequencing the genomes of 1000 actinobacteria strains.</title>
        <authorList>
            <person name="Klenk H.-P."/>
        </authorList>
    </citation>
    <scope>NUCLEOTIDE SEQUENCE [LARGE SCALE GENOMIC DNA]</scope>
    <source>
        <strain evidence="3 4">DSM 45518</strain>
    </source>
</reference>
<dbReference type="GO" id="GO:0016758">
    <property type="term" value="F:hexosyltransferase activity"/>
    <property type="evidence" value="ECO:0007669"/>
    <property type="project" value="InterPro"/>
</dbReference>
<dbReference type="PANTHER" id="PTHR48050">
    <property type="entry name" value="STEROL 3-BETA-GLUCOSYLTRANSFERASE"/>
    <property type="match status" value="1"/>
</dbReference>
<keyword evidence="4" id="KW-1185">Reference proteome</keyword>
<dbReference type="Proteomes" id="UP000542742">
    <property type="component" value="Unassembled WGS sequence"/>
</dbReference>
<dbReference type="SUPFAM" id="SSF53756">
    <property type="entry name" value="UDP-Glycosyltransferase/glycogen phosphorylase"/>
    <property type="match status" value="1"/>
</dbReference>
<organism evidence="3 4">
    <name type="scientific">Paractinoplanes abujensis</name>
    <dbReference type="NCBI Taxonomy" id="882441"/>
    <lineage>
        <taxon>Bacteria</taxon>
        <taxon>Bacillati</taxon>
        <taxon>Actinomycetota</taxon>
        <taxon>Actinomycetes</taxon>
        <taxon>Micromonosporales</taxon>
        <taxon>Micromonosporaceae</taxon>
        <taxon>Paractinoplanes</taxon>
    </lineage>
</organism>
<feature type="domain" description="Erythromycin biosynthesis protein CIII-like C-terminal" evidence="2">
    <location>
        <begin position="282"/>
        <end position="397"/>
    </location>
</feature>
<dbReference type="GO" id="GO:0033072">
    <property type="term" value="P:vancomycin biosynthetic process"/>
    <property type="evidence" value="ECO:0007669"/>
    <property type="project" value="UniProtKB-ARBA"/>
</dbReference>
<dbReference type="RefSeq" id="WP_184949787.1">
    <property type="nucleotide sequence ID" value="NZ_BOMC01000010.1"/>
</dbReference>
<keyword evidence="3" id="KW-0808">Transferase</keyword>
<dbReference type="Pfam" id="PF03033">
    <property type="entry name" value="Glyco_transf_28"/>
    <property type="match status" value="1"/>
</dbReference>
<evidence type="ECO:0000259" key="2">
    <source>
        <dbReference type="Pfam" id="PF06722"/>
    </source>
</evidence>
<dbReference type="Pfam" id="PF06722">
    <property type="entry name" value="EryCIII-like_C"/>
    <property type="match status" value="1"/>
</dbReference>
<gene>
    <name evidence="3" type="ORF">BKA14_001035</name>
</gene>
<dbReference type="AlphaFoldDB" id="A0A7W7CLV1"/>
<dbReference type="GO" id="GO:0005975">
    <property type="term" value="P:carbohydrate metabolic process"/>
    <property type="evidence" value="ECO:0007669"/>
    <property type="project" value="InterPro"/>
</dbReference>
<dbReference type="InterPro" id="IPR010610">
    <property type="entry name" value="EryCIII-like_C"/>
</dbReference>
<dbReference type="EMBL" id="JACHMF010000001">
    <property type="protein sequence ID" value="MBB4690887.1"/>
    <property type="molecule type" value="Genomic_DNA"/>
</dbReference>
<name>A0A7W7CLV1_9ACTN</name>
<comment type="caution">
    <text evidence="3">The sequence shown here is derived from an EMBL/GenBank/DDBJ whole genome shotgun (WGS) entry which is preliminary data.</text>
</comment>
<proteinExistence type="predicted"/>